<proteinExistence type="predicted"/>
<organism evidence="2">
    <name type="scientific">Cacopsylla melanoneura</name>
    <dbReference type="NCBI Taxonomy" id="428564"/>
    <lineage>
        <taxon>Eukaryota</taxon>
        <taxon>Metazoa</taxon>
        <taxon>Ecdysozoa</taxon>
        <taxon>Arthropoda</taxon>
        <taxon>Hexapoda</taxon>
        <taxon>Insecta</taxon>
        <taxon>Pterygota</taxon>
        <taxon>Neoptera</taxon>
        <taxon>Paraneoptera</taxon>
        <taxon>Hemiptera</taxon>
        <taxon>Sternorrhyncha</taxon>
        <taxon>Psylloidea</taxon>
        <taxon>Psyllidae</taxon>
        <taxon>Psyllinae</taxon>
        <taxon>Cacopsylla</taxon>
    </lineage>
</organism>
<protein>
    <recommendedName>
        <fullName evidence="3">Transmembrane protein</fullName>
    </recommendedName>
</protein>
<name>A0A8D8T1E3_9HEMI</name>
<keyword evidence="1" id="KW-1133">Transmembrane helix</keyword>
<keyword evidence="1" id="KW-0472">Membrane</keyword>
<evidence type="ECO:0000313" key="2">
    <source>
        <dbReference type="EMBL" id="CAG6677647.1"/>
    </source>
</evidence>
<keyword evidence="1" id="KW-0812">Transmembrane</keyword>
<dbReference type="EMBL" id="HBUF01243137">
    <property type="protein sequence ID" value="CAG6677647.1"/>
    <property type="molecule type" value="Transcribed_RNA"/>
</dbReference>
<accession>A0A8D8T1E3</accession>
<dbReference type="AlphaFoldDB" id="A0A8D8T1E3"/>
<evidence type="ECO:0008006" key="3">
    <source>
        <dbReference type="Google" id="ProtNLM"/>
    </source>
</evidence>
<feature type="transmembrane region" description="Helical" evidence="1">
    <location>
        <begin position="109"/>
        <end position="134"/>
    </location>
</feature>
<evidence type="ECO:0000256" key="1">
    <source>
        <dbReference type="SAM" id="Phobius"/>
    </source>
</evidence>
<reference evidence="2" key="1">
    <citation type="submission" date="2021-05" db="EMBL/GenBank/DDBJ databases">
        <authorList>
            <person name="Alioto T."/>
            <person name="Alioto T."/>
            <person name="Gomez Garrido J."/>
        </authorList>
    </citation>
    <scope>NUCLEOTIDE SEQUENCE</scope>
</reference>
<sequence>METYTEFFPQSKYKRKFQKEQNRQYFLKNFARNNTVLCTANLSMLAKRSTTLSKTRDIKLKGSSVTEKLKNHHKVVFIFVFFIAQKVYKSSSGYMKFCILHLFQNMHQFTNASGFVIIIVIYYFVIFFLFFMSIPTG</sequence>